<sequence precursor="true">MHHHRSCFLRSFSCQSMPIYLARLSLAIVLLVSGLSFGTSRLYAQSAWEFNPYRVQLVIAVSPALPDPDLLEQAIERQVLEQGELMFRATWQSQVMLASPALEAELAESPADITRDRLKELLPEYAKFDKLMLIHAARSKSLDGTIDLRVGEFDVRSELWLGKFFRPSLERSLVPYAAVDGVVRAFTPMMRIERVDGNKLAGRARAGGLVTNDIQPAAITDQAVLRPVVRRNDRKGEPMKGGIQSVPWSLIRTTSRTGAQLTGELISGFRYAIPVKGGQRTERLAFVVKPQAPVTDLVLQSRGTNPQPLVGYGVYLRSETGEDATLIGVSDWRGAVRLPASLGIQVLLVKSGQQLLARLPLVPGQESELVASLPDDTPRLEAEGVVVSFQSRIMDLVAQRELAAARFRKRLAEGKIDEAQVLLDQFRELDSGENLQRAIDQQSQRISSTDKATQARIDKLFTTARGLVPQFVKSDTASILAQELAKRKAGGAAAPTAPQPAPAAPVAPTQPAAAPVPASSPGSGTPADPFTGPPAPPTSPAAGS</sequence>
<evidence type="ECO:0000256" key="1">
    <source>
        <dbReference type="SAM" id="MobiDB-lite"/>
    </source>
</evidence>
<protein>
    <submittedName>
        <fullName evidence="2">Uncharacterized protein</fullName>
    </submittedName>
</protein>
<dbReference type="Proteomes" id="UP000001887">
    <property type="component" value="Chromosome"/>
</dbReference>
<gene>
    <name evidence="2" type="ordered locus">Psta_2712</name>
</gene>
<dbReference type="STRING" id="530564.Psta_2712"/>
<feature type="compositionally biased region" description="Low complexity" evidence="1">
    <location>
        <begin position="506"/>
        <end position="530"/>
    </location>
</feature>
<dbReference type="EMBL" id="CP001848">
    <property type="protein sequence ID" value="ADB17380.1"/>
    <property type="molecule type" value="Genomic_DNA"/>
</dbReference>
<dbReference type="AlphaFoldDB" id="D2R6T0"/>
<dbReference type="OrthoDB" id="240747at2"/>
<feature type="compositionally biased region" description="Pro residues" evidence="1">
    <location>
        <begin position="531"/>
        <end position="544"/>
    </location>
</feature>
<keyword evidence="3" id="KW-1185">Reference proteome</keyword>
<evidence type="ECO:0000313" key="3">
    <source>
        <dbReference type="Proteomes" id="UP000001887"/>
    </source>
</evidence>
<proteinExistence type="predicted"/>
<accession>D2R6T0</accession>
<dbReference type="KEGG" id="psl:Psta_2712"/>
<evidence type="ECO:0000313" key="2">
    <source>
        <dbReference type="EMBL" id="ADB17380.1"/>
    </source>
</evidence>
<reference evidence="2 3" key="1">
    <citation type="journal article" date="2009" name="Stand. Genomic Sci.">
        <title>Complete genome sequence of Pirellula staleyi type strain (ATCC 27377).</title>
        <authorList>
            <person name="Clum A."/>
            <person name="Tindall B.J."/>
            <person name="Sikorski J."/>
            <person name="Ivanova N."/>
            <person name="Mavrommatis K."/>
            <person name="Lucas S."/>
            <person name="Glavina del Rio T."/>
            <person name="Nolan M."/>
            <person name="Chen F."/>
            <person name="Tice H."/>
            <person name="Pitluck S."/>
            <person name="Cheng J.F."/>
            <person name="Chertkov O."/>
            <person name="Brettin T."/>
            <person name="Han C."/>
            <person name="Detter J.C."/>
            <person name="Kuske C."/>
            <person name="Bruce D."/>
            <person name="Goodwin L."/>
            <person name="Ovchinikova G."/>
            <person name="Pati A."/>
            <person name="Mikhailova N."/>
            <person name="Chen A."/>
            <person name="Palaniappan K."/>
            <person name="Land M."/>
            <person name="Hauser L."/>
            <person name="Chang Y.J."/>
            <person name="Jeffries C.D."/>
            <person name="Chain P."/>
            <person name="Rohde M."/>
            <person name="Goker M."/>
            <person name="Bristow J."/>
            <person name="Eisen J.A."/>
            <person name="Markowitz V."/>
            <person name="Hugenholtz P."/>
            <person name="Kyrpides N.C."/>
            <person name="Klenk H.P."/>
            <person name="Lapidus A."/>
        </authorList>
    </citation>
    <scope>NUCLEOTIDE SEQUENCE [LARGE SCALE GENOMIC DNA]</scope>
    <source>
        <strain evidence="3">ATCC 27377 / DSM 6068 / ICPB 4128</strain>
    </source>
</reference>
<name>D2R6T0_PIRSD</name>
<organism evidence="2 3">
    <name type="scientific">Pirellula staleyi (strain ATCC 27377 / DSM 6068 / ICPB 4128)</name>
    <name type="common">Pirella staleyi</name>
    <dbReference type="NCBI Taxonomy" id="530564"/>
    <lineage>
        <taxon>Bacteria</taxon>
        <taxon>Pseudomonadati</taxon>
        <taxon>Planctomycetota</taxon>
        <taxon>Planctomycetia</taxon>
        <taxon>Pirellulales</taxon>
        <taxon>Pirellulaceae</taxon>
        <taxon>Pirellula</taxon>
    </lineage>
</organism>
<feature type="region of interest" description="Disordered" evidence="1">
    <location>
        <begin position="490"/>
        <end position="544"/>
    </location>
</feature>
<dbReference type="HOGENOM" id="CLU_500428_0_0_0"/>
<dbReference type="eggNOG" id="COG1842">
    <property type="taxonomic scope" value="Bacteria"/>
</dbReference>